<dbReference type="EMBL" id="NPDU01000013">
    <property type="protein sequence ID" value="PJZ62687.1"/>
    <property type="molecule type" value="Genomic_DNA"/>
</dbReference>
<evidence type="ECO:0000313" key="3">
    <source>
        <dbReference type="Proteomes" id="UP000232149"/>
    </source>
</evidence>
<evidence type="ECO:0008006" key="5">
    <source>
        <dbReference type="Google" id="ProtNLM"/>
    </source>
</evidence>
<evidence type="ECO:0000313" key="2">
    <source>
        <dbReference type="EMBL" id="PJZ62687.1"/>
    </source>
</evidence>
<accession>A0A2M9YRG0</accession>
<dbReference type="Proteomes" id="UP000232188">
    <property type="component" value="Unassembled WGS sequence"/>
</dbReference>
<dbReference type="OrthoDB" id="9912565at2"/>
<dbReference type="Proteomes" id="UP000232149">
    <property type="component" value="Unassembled WGS sequence"/>
</dbReference>
<organism evidence="1 4">
    <name type="scientific">Leptospira adleri</name>
    <dbReference type="NCBI Taxonomy" id="2023186"/>
    <lineage>
        <taxon>Bacteria</taxon>
        <taxon>Pseudomonadati</taxon>
        <taxon>Spirochaetota</taxon>
        <taxon>Spirochaetia</taxon>
        <taxon>Leptospirales</taxon>
        <taxon>Leptospiraceae</taxon>
        <taxon>Leptospira</taxon>
    </lineage>
</organism>
<proteinExistence type="predicted"/>
<comment type="caution">
    <text evidence="1">The sequence shown here is derived from an EMBL/GenBank/DDBJ whole genome shotgun (WGS) entry which is preliminary data.</text>
</comment>
<evidence type="ECO:0000313" key="4">
    <source>
        <dbReference type="Proteomes" id="UP000232188"/>
    </source>
</evidence>
<keyword evidence="3" id="KW-1185">Reference proteome</keyword>
<evidence type="ECO:0000313" key="1">
    <source>
        <dbReference type="EMBL" id="PJZ54133.1"/>
    </source>
</evidence>
<gene>
    <name evidence="2" type="ORF">CH376_06825</name>
    <name evidence="1" type="ORF">CH380_06375</name>
</gene>
<dbReference type="EMBL" id="NPDV01000004">
    <property type="protein sequence ID" value="PJZ54133.1"/>
    <property type="molecule type" value="Genomic_DNA"/>
</dbReference>
<protein>
    <recommendedName>
        <fullName evidence="5">TIGR04452 family lipoprotein</fullName>
    </recommendedName>
</protein>
<dbReference type="RefSeq" id="WP_100784908.1">
    <property type="nucleotide sequence ID" value="NZ_NPDU01000013.1"/>
</dbReference>
<sequence>MKSRRRFIKLVVLFAIVASTLSFCSVYYRLEDKDTMTSAEASAEINMAAFFAVVALPSSLAHSRSILTLPLMTIAAGLPEPKVDEAIAPSLYFKTDVKRCADSIFSSILLTDNLDSGLIAAGSCKLKKL</sequence>
<name>A0A2M9YRG0_9LEPT</name>
<reference evidence="3 4" key="1">
    <citation type="submission" date="2017-07" db="EMBL/GenBank/DDBJ databases">
        <title>Leptospira spp. isolated from tropical soils.</title>
        <authorList>
            <person name="Thibeaux R."/>
            <person name="Iraola G."/>
            <person name="Ferres I."/>
            <person name="Bierque E."/>
            <person name="Girault D."/>
            <person name="Soupe-Gilbert M.-E."/>
            <person name="Picardeau M."/>
            <person name="Goarant C."/>
        </authorList>
    </citation>
    <scope>NUCLEOTIDE SEQUENCE [LARGE SCALE GENOMIC DNA]</scope>
    <source>
        <strain evidence="1 4">FH2-B-C1</strain>
        <strain evidence="2 3">FH2-B-D1</strain>
    </source>
</reference>
<dbReference type="AlphaFoldDB" id="A0A2M9YRG0"/>